<reference evidence="2 3" key="1">
    <citation type="submission" date="2018-10" db="EMBL/GenBank/DDBJ databases">
        <title>Transmission dynamics of multidrug resistant bacteria on intensive care unit surfaces.</title>
        <authorList>
            <person name="D'Souza A.W."/>
            <person name="Potter R.F."/>
            <person name="Wallace M."/>
            <person name="Shupe A."/>
            <person name="Patel S."/>
            <person name="Sun S."/>
            <person name="Gul D."/>
            <person name="Kwon J.H."/>
            <person name="Andleeb S."/>
            <person name="Burnham C.-A.D."/>
            <person name="Dantas G."/>
        </authorList>
    </citation>
    <scope>NUCLEOTIDE SEQUENCE [LARGE SCALE GENOMIC DNA]</scope>
    <source>
        <strain evidence="2 3">EC_073</strain>
    </source>
</reference>
<protein>
    <recommendedName>
        <fullName evidence="1">Bacterial toxin 44 domain-containing protein</fullName>
    </recommendedName>
</protein>
<evidence type="ECO:0000313" key="2">
    <source>
        <dbReference type="EMBL" id="RSB30968.1"/>
    </source>
</evidence>
<name>A0A3R9B3X9_ENTCL</name>
<proteinExistence type="predicted"/>
<dbReference type="Pfam" id="PF15607">
    <property type="entry name" value="Ntox44"/>
    <property type="match status" value="1"/>
</dbReference>
<evidence type="ECO:0000313" key="3">
    <source>
        <dbReference type="Proteomes" id="UP000275321"/>
    </source>
</evidence>
<dbReference type="InterPro" id="IPR028946">
    <property type="entry name" value="Ntox44"/>
</dbReference>
<evidence type="ECO:0000259" key="1">
    <source>
        <dbReference type="Pfam" id="PF15607"/>
    </source>
</evidence>
<gene>
    <name evidence="2" type="ORF">EGK68_10315</name>
</gene>
<dbReference type="Proteomes" id="UP000275321">
    <property type="component" value="Unassembled WGS sequence"/>
</dbReference>
<dbReference type="EMBL" id="RHWT01000011">
    <property type="protein sequence ID" value="RSB30968.1"/>
    <property type="molecule type" value="Genomic_DNA"/>
</dbReference>
<comment type="caution">
    <text evidence="2">The sequence shown here is derived from an EMBL/GenBank/DDBJ whole genome shotgun (WGS) entry which is preliminary data.</text>
</comment>
<dbReference type="RefSeq" id="WP_125365042.1">
    <property type="nucleotide sequence ID" value="NZ_JANPXI010000001.1"/>
</dbReference>
<dbReference type="AlphaFoldDB" id="A0A3R9B3X9"/>
<sequence length="140" mass="15434">MRYPTIPVHPTPPAYPTSLLVPPGASIVNNMMIARFHKGPSALTYIWFYGMVRLHGPWDYKSLSGRQYADYGNFNYGAVGTAAGISEQILLRGAGWAQSRSGNGDPKKFGAWYESAPYGDDPADQVWIRAGIDYAKRTGF</sequence>
<accession>A0A3R9B3X9</accession>
<organism evidence="2 3">
    <name type="scientific">Enterobacter cloacae</name>
    <dbReference type="NCBI Taxonomy" id="550"/>
    <lineage>
        <taxon>Bacteria</taxon>
        <taxon>Pseudomonadati</taxon>
        <taxon>Pseudomonadota</taxon>
        <taxon>Gammaproteobacteria</taxon>
        <taxon>Enterobacterales</taxon>
        <taxon>Enterobacteriaceae</taxon>
        <taxon>Enterobacter</taxon>
        <taxon>Enterobacter cloacae complex</taxon>
    </lineage>
</organism>
<feature type="domain" description="Bacterial toxin 44" evidence="1">
    <location>
        <begin position="67"/>
        <end position="135"/>
    </location>
</feature>